<accession>A0ACB8G8B9</accession>
<dbReference type="Proteomes" id="UP000827872">
    <property type="component" value="Linkage Group LG01"/>
</dbReference>
<comment type="caution">
    <text evidence="1">The sequence shown here is derived from an EMBL/GenBank/DDBJ whole genome shotgun (WGS) entry which is preliminary data.</text>
</comment>
<protein>
    <submittedName>
        <fullName evidence="1">Uncharacterized protein</fullName>
    </submittedName>
</protein>
<proteinExistence type="predicted"/>
<name>A0ACB8G8B9_9SAUR</name>
<evidence type="ECO:0000313" key="2">
    <source>
        <dbReference type="Proteomes" id="UP000827872"/>
    </source>
</evidence>
<organism evidence="1 2">
    <name type="scientific">Sphaerodactylus townsendi</name>
    <dbReference type="NCBI Taxonomy" id="933632"/>
    <lineage>
        <taxon>Eukaryota</taxon>
        <taxon>Metazoa</taxon>
        <taxon>Chordata</taxon>
        <taxon>Craniata</taxon>
        <taxon>Vertebrata</taxon>
        <taxon>Euteleostomi</taxon>
        <taxon>Lepidosauria</taxon>
        <taxon>Squamata</taxon>
        <taxon>Bifurcata</taxon>
        <taxon>Gekkota</taxon>
        <taxon>Sphaerodactylidae</taxon>
        <taxon>Sphaerodactylus</taxon>
    </lineage>
</organism>
<evidence type="ECO:0000313" key="1">
    <source>
        <dbReference type="EMBL" id="KAH8015817.1"/>
    </source>
</evidence>
<reference evidence="1" key="1">
    <citation type="submission" date="2021-08" db="EMBL/GenBank/DDBJ databases">
        <title>The first chromosome-level gecko genome reveals the dynamic sex chromosomes of Neotropical dwarf geckos (Sphaerodactylidae: Sphaerodactylus).</title>
        <authorList>
            <person name="Pinto B.J."/>
            <person name="Keating S.E."/>
            <person name="Gamble T."/>
        </authorList>
    </citation>
    <scope>NUCLEOTIDE SEQUENCE</scope>
    <source>
        <strain evidence="1">TG3544</strain>
    </source>
</reference>
<dbReference type="EMBL" id="CM037614">
    <property type="protein sequence ID" value="KAH8015817.1"/>
    <property type="molecule type" value="Genomic_DNA"/>
</dbReference>
<keyword evidence="2" id="KW-1185">Reference proteome</keyword>
<gene>
    <name evidence="1" type="ORF">K3G42_009066</name>
</gene>
<sequence length="143" mass="14839">MGGFGRRCPARPAIFAGCGQSPAGEGAEWTRRQGCAARRSAGRAGLGGFGGARSASLIQSRSQSRPGEFILALGASSAGGESAGGGVVSTCLRRDLGAEEEARGDLPGERLSLRLFRLCLSSYARHQGRDRLRGEGRIQSCCP</sequence>